<accession>A0A916U485</accession>
<evidence type="ECO:0000313" key="2">
    <source>
        <dbReference type="EMBL" id="GGC59737.1"/>
    </source>
</evidence>
<gene>
    <name evidence="2" type="ORF">GCM10010994_18100</name>
</gene>
<dbReference type="EMBL" id="BMGG01000003">
    <property type="protein sequence ID" value="GGC59737.1"/>
    <property type="molecule type" value="Genomic_DNA"/>
</dbReference>
<organism evidence="2 3">
    <name type="scientific">Chelatococcus reniformis</name>
    <dbReference type="NCBI Taxonomy" id="1494448"/>
    <lineage>
        <taxon>Bacteria</taxon>
        <taxon>Pseudomonadati</taxon>
        <taxon>Pseudomonadota</taxon>
        <taxon>Alphaproteobacteria</taxon>
        <taxon>Hyphomicrobiales</taxon>
        <taxon>Chelatococcaceae</taxon>
        <taxon>Chelatococcus</taxon>
    </lineage>
</organism>
<dbReference type="SUPFAM" id="SSF55729">
    <property type="entry name" value="Acyl-CoA N-acyltransferases (Nat)"/>
    <property type="match status" value="1"/>
</dbReference>
<dbReference type="AlphaFoldDB" id="A0A916U485"/>
<reference evidence="2" key="2">
    <citation type="submission" date="2020-09" db="EMBL/GenBank/DDBJ databases">
        <authorList>
            <person name="Sun Q."/>
            <person name="Zhou Y."/>
        </authorList>
    </citation>
    <scope>NUCLEOTIDE SEQUENCE</scope>
    <source>
        <strain evidence="2">CGMCC 1.12919</strain>
    </source>
</reference>
<evidence type="ECO:0000313" key="3">
    <source>
        <dbReference type="Proteomes" id="UP000637002"/>
    </source>
</evidence>
<feature type="domain" description="N-acetyltransferase" evidence="1">
    <location>
        <begin position="2"/>
        <end position="164"/>
    </location>
</feature>
<sequence>MSAIRPAAPRDAPAITALLDANSASRGGALFGDWSLGTVSGWIASGDLVLVARNGPQLVGVLFTAAKAKASAPPVAAMLRAWPGDTDGYAYGPICIDAAARGHGVFEALNAELAVRMQGRQGILFINEANEPSLRAHARLGMSRVADFVLGQDRFAVFVTRPDRDR</sequence>
<dbReference type="RefSeq" id="WP_188608838.1">
    <property type="nucleotide sequence ID" value="NZ_BMGG01000003.1"/>
</dbReference>
<proteinExistence type="predicted"/>
<dbReference type="InterPro" id="IPR016181">
    <property type="entry name" value="Acyl_CoA_acyltransferase"/>
</dbReference>
<dbReference type="Gene3D" id="3.40.630.30">
    <property type="match status" value="1"/>
</dbReference>
<reference evidence="2" key="1">
    <citation type="journal article" date="2014" name="Int. J. Syst. Evol. Microbiol.">
        <title>Complete genome sequence of Corynebacterium casei LMG S-19264T (=DSM 44701T), isolated from a smear-ripened cheese.</title>
        <authorList>
            <consortium name="US DOE Joint Genome Institute (JGI-PGF)"/>
            <person name="Walter F."/>
            <person name="Albersmeier A."/>
            <person name="Kalinowski J."/>
            <person name="Ruckert C."/>
        </authorList>
    </citation>
    <scope>NUCLEOTIDE SEQUENCE</scope>
    <source>
        <strain evidence="2">CGMCC 1.12919</strain>
    </source>
</reference>
<comment type="caution">
    <text evidence="2">The sequence shown here is derived from an EMBL/GenBank/DDBJ whole genome shotgun (WGS) entry which is preliminary data.</text>
</comment>
<evidence type="ECO:0000259" key="1">
    <source>
        <dbReference type="PROSITE" id="PS51186"/>
    </source>
</evidence>
<dbReference type="InterPro" id="IPR000182">
    <property type="entry name" value="GNAT_dom"/>
</dbReference>
<dbReference type="GO" id="GO:0016747">
    <property type="term" value="F:acyltransferase activity, transferring groups other than amino-acyl groups"/>
    <property type="evidence" value="ECO:0007669"/>
    <property type="project" value="InterPro"/>
</dbReference>
<dbReference type="Proteomes" id="UP000637002">
    <property type="component" value="Unassembled WGS sequence"/>
</dbReference>
<dbReference type="PROSITE" id="PS51186">
    <property type="entry name" value="GNAT"/>
    <property type="match status" value="1"/>
</dbReference>
<name>A0A916U485_9HYPH</name>
<keyword evidence="3" id="KW-1185">Reference proteome</keyword>
<protein>
    <recommendedName>
        <fullName evidence="1">N-acetyltransferase domain-containing protein</fullName>
    </recommendedName>
</protein>